<name>A0A8J1XIR7_OWEFU</name>
<keyword evidence="3" id="KW-1185">Reference proteome</keyword>
<proteinExistence type="predicted"/>
<reference evidence="2" key="1">
    <citation type="submission" date="2022-03" db="EMBL/GenBank/DDBJ databases">
        <authorList>
            <person name="Martin C."/>
        </authorList>
    </citation>
    <scope>NUCLEOTIDE SEQUENCE</scope>
</reference>
<evidence type="ECO:0000313" key="3">
    <source>
        <dbReference type="Proteomes" id="UP000749559"/>
    </source>
</evidence>
<sequence length="228" mass="25492">METSSNSLHCPICHFTCKTSTYTNLLRHLKTHLPWFFNKHLCLVCKTGFGHHKKRLEKHVEKHTSEEIVHALRTVDIIAKRTEYFDSSSPITNRSLISLLINEDYHAILNSKELQVQSTTKDTGSPNLRELDDLDTSILQRDKPNTNCSMQMSSSMSTPPASSYCDISETEGNDMDQVNMPQKTDFVASCAPNPPPATIDTSAKTITSIDLAALSAKIANLEQKLDAR</sequence>
<dbReference type="Proteomes" id="UP000749559">
    <property type="component" value="Unassembled WGS sequence"/>
</dbReference>
<gene>
    <name evidence="2" type="ORF">OFUS_LOCUS23837</name>
</gene>
<dbReference type="EMBL" id="CAIIXF020000011">
    <property type="protein sequence ID" value="CAH1799873.1"/>
    <property type="molecule type" value="Genomic_DNA"/>
</dbReference>
<feature type="compositionally biased region" description="Low complexity" evidence="1">
    <location>
        <begin position="149"/>
        <end position="163"/>
    </location>
</feature>
<evidence type="ECO:0000313" key="2">
    <source>
        <dbReference type="EMBL" id="CAH1799873.1"/>
    </source>
</evidence>
<protein>
    <submittedName>
        <fullName evidence="2">Uncharacterized protein</fullName>
    </submittedName>
</protein>
<accession>A0A8J1XIR7</accession>
<organism evidence="2 3">
    <name type="scientific">Owenia fusiformis</name>
    <name type="common">Polychaete worm</name>
    <dbReference type="NCBI Taxonomy" id="6347"/>
    <lineage>
        <taxon>Eukaryota</taxon>
        <taxon>Metazoa</taxon>
        <taxon>Spiralia</taxon>
        <taxon>Lophotrochozoa</taxon>
        <taxon>Annelida</taxon>
        <taxon>Polychaeta</taxon>
        <taxon>Sedentaria</taxon>
        <taxon>Canalipalpata</taxon>
        <taxon>Sabellida</taxon>
        <taxon>Oweniida</taxon>
        <taxon>Oweniidae</taxon>
        <taxon>Owenia</taxon>
    </lineage>
</organism>
<evidence type="ECO:0000256" key="1">
    <source>
        <dbReference type="SAM" id="MobiDB-lite"/>
    </source>
</evidence>
<feature type="region of interest" description="Disordered" evidence="1">
    <location>
        <begin position="142"/>
        <end position="163"/>
    </location>
</feature>
<dbReference type="AlphaFoldDB" id="A0A8J1XIR7"/>
<comment type="caution">
    <text evidence="2">The sequence shown here is derived from an EMBL/GenBank/DDBJ whole genome shotgun (WGS) entry which is preliminary data.</text>
</comment>